<gene>
    <name evidence="2" type="ORF">FF38_04326</name>
</gene>
<feature type="compositionally biased region" description="Low complexity" evidence="1">
    <location>
        <begin position="190"/>
        <end position="205"/>
    </location>
</feature>
<protein>
    <submittedName>
        <fullName evidence="2">Uncharacterized protein</fullName>
    </submittedName>
</protein>
<dbReference type="Proteomes" id="UP000037069">
    <property type="component" value="Unassembled WGS sequence"/>
</dbReference>
<organism evidence="2 3">
    <name type="scientific">Lucilia cuprina</name>
    <name type="common">Green bottle fly</name>
    <name type="synonym">Australian sheep blowfly</name>
    <dbReference type="NCBI Taxonomy" id="7375"/>
    <lineage>
        <taxon>Eukaryota</taxon>
        <taxon>Metazoa</taxon>
        <taxon>Ecdysozoa</taxon>
        <taxon>Arthropoda</taxon>
        <taxon>Hexapoda</taxon>
        <taxon>Insecta</taxon>
        <taxon>Pterygota</taxon>
        <taxon>Neoptera</taxon>
        <taxon>Endopterygota</taxon>
        <taxon>Diptera</taxon>
        <taxon>Brachycera</taxon>
        <taxon>Muscomorpha</taxon>
        <taxon>Oestroidea</taxon>
        <taxon>Calliphoridae</taxon>
        <taxon>Luciliinae</taxon>
        <taxon>Lucilia</taxon>
    </lineage>
</organism>
<evidence type="ECO:0000313" key="2">
    <source>
        <dbReference type="EMBL" id="KNC21118.1"/>
    </source>
</evidence>
<proteinExistence type="predicted"/>
<name>A0A0L0BMF8_LUCCU</name>
<reference evidence="2 3" key="1">
    <citation type="journal article" date="2015" name="Nat. Commun.">
        <title>Lucilia cuprina genome unlocks parasitic fly biology to underpin future interventions.</title>
        <authorList>
            <person name="Anstead C.A."/>
            <person name="Korhonen P.K."/>
            <person name="Young N.D."/>
            <person name="Hall R.S."/>
            <person name="Jex A.R."/>
            <person name="Murali S.C."/>
            <person name="Hughes D.S."/>
            <person name="Lee S.F."/>
            <person name="Perry T."/>
            <person name="Stroehlein A.J."/>
            <person name="Ansell B.R."/>
            <person name="Breugelmans B."/>
            <person name="Hofmann A."/>
            <person name="Qu J."/>
            <person name="Dugan S."/>
            <person name="Lee S.L."/>
            <person name="Chao H."/>
            <person name="Dinh H."/>
            <person name="Han Y."/>
            <person name="Doddapaneni H.V."/>
            <person name="Worley K.C."/>
            <person name="Muzny D.M."/>
            <person name="Ioannidis P."/>
            <person name="Waterhouse R.M."/>
            <person name="Zdobnov E.M."/>
            <person name="James P.J."/>
            <person name="Bagnall N.H."/>
            <person name="Kotze A.C."/>
            <person name="Gibbs R.A."/>
            <person name="Richards S."/>
            <person name="Batterham P."/>
            <person name="Gasser R.B."/>
        </authorList>
    </citation>
    <scope>NUCLEOTIDE SEQUENCE [LARGE SCALE GENOMIC DNA]</scope>
    <source>
        <strain evidence="2 3">LS</strain>
        <tissue evidence="2">Full body</tissue>
    </source>
</reference>
<sequence>MGVRFFDKENMSNGDDYNRSVNTSSNNTNTTRSAICNCNVCSQTRATTAAATTTAATQTCDNSSTPSDNVSNLNFQKSGILREIIGNCKEVRIEDNVHNLRIVGNNNRIRISYNVGDITVIGNNTRLKIKINHGLIKYTGNDGRICLGKDSTEQLVDYSGCNGVLKVQNSKKNAAASQVNVDDDNEEAKNNSTSTGTTFINGNFNKNNKNPKQKYAFSDSEVFKCKTDYQNMFSRKKSLPNMSHTKPIFRENQTANRGPQMPKSIIHNFGNIVIANSSNICITPQTYNC</sequence>
<dbReference type="AlphaFoldDB" id="A0A0L0BMF8"/>
<dbReference type="EMBL" id="JRES01001654">
    <property type="protein sequence ID" value="KNC21118.1"/>
    <property type="molecule type" value="Genomic_DNA"/>
</dbReference>
<evidence type="ECO:0000313" key="3">
    <source>
        <dbReference type="Proteomes" id="UP000037069"/>
    </source>
</evidence>
<evidence type="ECO:0000256" key="1">
    <source>
        <dbReference type="SAM" id="MobiDB-lite"/>
    </source>
</evidence>
<feature type="compositionally biased region" description="Basic and acidic residues" evidence="1">
    <location>
        <begin position="1"/>
        <end position="10"/>
    </location>
</feature>
<dbReference type="STRING" id="7375.A0A0L0BMF8"/>
<comment type="caution">
    <text evidence="2">The sequence shown here is derived from an EMBL/GenBank/DDBJ whole genome shotgun (WGS) entry which is preliminary data.</text>
</comment>
<feature type="region of interest" description="Disordered" evidence="1">
    <location>
        <begin position="176"/>
        <end position="205"/>
    </location>
</feature>
<accession>A0A0L0BMF8</accession>
<dbReference type="OrthoDB" id="8190314at2759"/>
<keyword evidence="3" id="KW-1185">Reference proteome</keyword>
<feature type="region of interest" description="Disordered" evidence="1">
    <location>
        <begin position="1"/>
        <end position="26"/>
    </location>
</feature>